<feature type="domain" description="CheB-type methylesterase" evidence="6">
    <location>
        <begin position="279"/>
        <end position="385"/>
    </location>
</feature>
<dbReference type="RefSeq" id="WP_194034179.1">
    <property type="nucleotide sequence ID" value="NZ_CP063657.1"/>
</dbReference>
<dbReference type="Gene3D" id="3.40.50.180">
    <property type="entry name" value="Methylesterase CheB, C-terminal domain"/>
    <property type="match status" value="1"/>
</dbReference>
<evidence type="ECO:0000256" key="1">
    <source>
        <dbReference type="ARBA" id="ARBA00022801"/>
    </source>
</evidence>
<organism evidence="7 8">
    <name type="scientific">Novilysobacter avium</name>
    <dbReference type="NCBI Taxonomy" id="2781023"/>
    <lineage>
        <taxon>Bacteria</taxon>
        <taxon>Pseudomonadati</taxon>
        <taxon>Pseudomonadota</taxon>
        <taxon>Gammaproteobacteria</taxon>
        <taxon>Lysobacterales</taxon>
        <taxon>Lysobacteraceae</taxon>
        <taxon>Novilysobacter</taxon>
    </lineage>
</organism>
<protein>
    <recommendedName>
        <fullName evidence="2">protein-glutamate methylesterase</fullName>
        <ecNumber evidence="2">3.1.1.61</ecNumber>
    </recommendedName>
</protein>
<name>A0A7S6UJZ0_9GAMM</name>
<feature type="compositionally biased region" description="Basic and acidic residues" evidence="5">
    <location>
        <begin position="130"/>
        <end position="146"/>
    </location>
</feature>
<feature type="compositionally biased region" description="Low complexity" evidence="5">
    <location>
        <begin position="204"/>
        <end position="215"/>
    </location>
</feature>
<dbReference type="SUPFAM" id="SSF52738">
    <property type="entry name" value="Methylesterase CheB, C-terminal domain"/>
    <property type="match status" value="1"/>
</dbReference>
<comment type="catalytic activity">
    <reaction evidence="3">
        <text>[protein]-L-glutamate 5-O-methyl ester + H2O = L-glutamyl-[protein] + methanol + H(+)</text>
        <dbReference type="Rhea" id="RHEA:23236"/>
        <dbReference type="Rhea" id="RHEA-COMP:10208"/>
        <dbReference type="Rhea" id="RHEA-COMP:10311"/>
        <dbReference type="ChEBI" id="CHEBI:15377"/>
        <dbReference type="ChEBI" id="CHEBI:15378"/>
        <dbReference type="ChEBI" id="CHEBI:17790"/>
        <dbReference type="ChEBI" id="CHEBI:29973"/>
        <dbReference type="ChEBI" id="CHEBI:82795"/>
        <dbReference type="EC" id="3.1.1.61"/>
    </reaction>
</comment>
<dbReference type="PROSITE" id="PS50122">
    <property type="entry name" value="CHEB"/>
    <property type="match status" value="1"/>
</dbReference>
<evidence type="ECO:0000259" key="6">
    <source>
        <dbReference type="PROSITE" id="PS50122"/>
    </source>
</evidence>
<keyword evidence="1" id="KW-0378">Hydrolase</keyword>
<dbReference type="InterPro" id="IPR035909">
    <property type="entry name" value="CheB_C"/>
</dbReference>
<feature type="region of interest" description="Disordered" evidence="5">
    <location>
        <begin position="110"/>
        <end position="158"/>
    </location>
</feature>
<dbReference type="Pfam" id="PF01339">
    <property type="entry name" value="CheB_methylest"/>
    <property type="match status" value="1"/>
</dbReference>
<sequence>MSSNPLKVALLAQAGPARDRLREAIEAAGAQCVLESDPQEIDPADVPTSEAKVVLVALDPQTEDALEAFDEVLADPDVEVIYEEASLAAAREGWDMARWQRHLVAKMQSHGDVLPPGTEQEAPEPGQSTRFDHISSDAGDAPEREWQGGSAAPAETTNPFDPVFAETADQESGHVPVFEPGDVADGLDLSLTLDPVVDNEDAAAVEASAEPRSPATAVASDEEGEAAGRFGVLTLDDGSAPLVSGDSEESDDRLARDIVELEERISGLTLVDDSPRKEPEHARGAVLVLAGLGGPDAVRQLVAAMPAGFPRPVLIQQRLDGGRHDRLVAQMQRATELPVRLAEADQYAMAGTVYILAEELGIDVSDAGIRFQTGSELVASLPSSDSAVLLLSGTDPSVVDATLRLGWAGALVAGQSADGCYDATASAALASRGGDTATPAELAQRLGERWPA</sequence>
<dbReference type="PANTHER" id="PTHR42872:SF6">
    <property type="entry name" value="PROTEIN-GLUTAMATE METHYLESTERASE_PROTEIN-GLUTAMINE GLUTAMINASE"/>
    <property type="match status" value="1"/>
</dbReference>
<evidence type="ECO:0000313" key="7">
    <source>
        <dbReference type="EMBL" id="QOW21615.1"/>
    </source>
</evidence>
<reference evidence="7 8" key="1">
    <citation type="submission" date="2020-10" db="EMBL/GenBank/DDBJ databases">
        <title>complete genome sequencing of Lysobacter sp. H23M41.</title>
        <authorList>
            <person name="Bae J.-W."/>
            <person name="Lee S.-Y."/>
        </authorList>
    </citation>
    <scope>NUCLEOTIDE SEQUENCE [LARGE SCALE GENOMIC DNA]</scope>
    <source>
        <strain evidence="7 8">H23M41</strain>
    </source>
</reference>
<dbReference type="PANTHER" id="PTHR42872">
    <property type="entry name" value="PROTEIN-GLUTAMATE METHYLESTERASE/PROTEIN-GLUTAMINE GLUTAMINASE"/>
    <property type="match status" value="1"/>
</dbReference>
<comment type="caution">
    <text evidence="4">Lacks conserved residue(s) required for the propagation of feature annotation.</text>
</comment>
<gene>
    <name evidence="7" type="ORF">INQ42_10275</name>
</gene>
<dbReference type="Proteomes" id="UP000593932">
    <property type="component" value="Chromosome"/>
</dbReference>
<evidence type="ECO:0000256" key="4">
    <source>
        <dbReference type="PROSITE-ProRule" id="PRU00050"/>
    </source>
</evidence>
<evidence type="ECO:0000256" key="3">
    <source>
        <dbReference type="ARBA" id="ARBA00048267"/>
    </source>
</evidence>
<dbReference type="EMBL" id="CP063657">
    <property type="protein sequence ID" value="QOW21615.1"/>
    <property type="molecule type" value="Genomic_DNA"/>
</dbReference>
<evidence type="ECO:0000256" key="5">
    <source>
        <dbReference type="SAM" id="MobiDB-lite"/>
    </source>
</evidence>
<evidence type="ECO:0000313" key="8">
    <source>
        <dbReference type="Proteomes" id="UP000593932"/>
    </source>
</evidence>
<dbReference type="EC" id="3.1.1.61" evidence="2"/>
<evidence type="ECO:0000256" key="2">
    <source>
        <dbReference type="ARBA" id="ARBA00039140"/>
    </source>
</evidence>
<feature type="region of interest" description="Disordered" evidence="5">
    <location>
        <begin position="204"/>
        <end position="225"/>
    </location>
</feature>
<keyword evidence="8" id="KW-1185">Reference proteome</keyword>
<accession>A0A7S6UJZ0</accession>
<proteinExistence type="predicted"/>
<dbReference type="InterPro" id="IPR000673">
    <property type="entry name" value="Sig_transdc_resp-reg_Me-estase"/>
</dbReference>